<dbReference type="GO" id="GO:0003735">
    <property type="term" value="F:structural constituent of ribosome"/>
    <property type="evidence" value="ECO:0007669"/>
    <property type="project" value="InterPro"/>
</dbReference>
<evidence type="ECO:0000313" key="6">
    <source>
        <dbReference type="Proteomes" id="UP000324705"/>
    </source>
</evidence>
<feature type="compositionally biased region" description="Low complexity" evidence="4">
    <location>
        <begin position="437"/>
        <end position="450"/>
    </location>
</feature>
<gene>
    <name evidence="5" type="ORF">TRITD_4Av1G196430</name>
</gene>
<comment type="similarity">
    <text evidence="1">Belongs to the bacterial ribosomal protein bS21 family.</text>
</comment>
<sequence length="539" mass="58590">MQALARAARGLWPAAAAAGRGQAQLQAARGIVVQVRDGNLERALQVMERKMRSSGIERLIKRRTEHHVKNSEKRVLARKALMARVRSQELGKSLRDILIKKIRSVLPQIGGTVLWLHIYGSVRASLSGQHFSNIQRSVYSRLIITYLHAKNLFTSWIIGKRTNYPLEKKDKVYLLWRMTYTTTLFMGFMGMVRLGRNWWKLSTETATSGKPNEKSNGEASGCQGTALGTSSVPGELAEVDTASYRGGVKPRYKNKGKKGFDGRSTETAMTGSLVEVVKASPPRVVDSENKGNAGSSNQSTGKASASSQGEAAEDSPLQGVKSDNKWNKKNKPSGGRQAGAPPSGDWPNRRRDQPRPSAEGSRGRRNGDGQGAVWEVKSDGLGGKQPEVEGKAHSHLPTESSSNRRRGSGQGMTRKGKFEDSGEKELVVEMRAHPHPAADSSSYQSSSGDQGMAGKARSEDFGDKQPVGRSSGDQGMNQEAKSERFEEKQSAVEMRAVKTYRGQRPGGCSRVNGTTRQPGSIWVPKAAAVPVRTEVGNIP</sequence>
<feature type="compositionally biased region" description="Polar residues" evidence="4">
    <location>
        <begin position="222"/>
        <end position="232"/>
    </location>
</feature>
<dbReference type="PANTHER" id="PTHR37228">
    <property type="entry name" value="RIBOSOMAL PROTEIN S21 FAMILY PROTEIN"/>
    <property type="match status" value="1"/>
</dbReference>
<feature type="compositionally biased region" description="Basic and acidic residues" evidence="4">
    <location>
        <begin position="416"/>
        <end position="432"/>
    </location>
</feature>
<evidence type="ECO:0000256" key="1">
    <source>
        <dbReference type="ARBA" id="ARBA00006640"/>
    </source>
</evidence>
<proteinExistence type="inferred from homology"/>
<name>A0A9R0W1M8_TRITD</name>
<evidence type="ECO:0000256" key="2">
    <source>
        <dbReference type="ARBA" id="ARBA00022980"/>
    </source>
</evidence>
<keyword evidence="6" id="KW-1185">Reference proteome</keyword>
<dbReference type="GO" id="GO:1990904">
    <property type="term" value="C:ribonucleoprotein complex"/>
    <property type="evidence" value="ECO:0007669"/>
    <property type="project" value="UniProtKB-KW"/>
</dbReference>
<dbReference type="InterPro" id="IPR001911">
    <property type="entry name" value="Ribosomal_bS21"/>
</dbReference>
<dbReference type="PANTHER" id="PTHR37228:SF1">
    <property type="entry name" value="RIBOSOMAL PROTEIN S21 FAMILY PROTEIN"/>
    <property type="match status" value="1"/>
</dbReference>
<reference evidence="5 6" key="1">
    <citation type="submission" date="2017-09" db="EMBL/GenBank/DDBJ databases">
        <authorList>
            <consortium name="International Durum Wheat Genome Sequencing Consortium (IDWGSC)"/>
            <person name="Milanesi L."/>
        </authorList>
    </citation>
    <scope>NUCLEOTIDE SEQUENCE [LARGE SCALE GENOMIC DNA]</scope>
    <source>
        <strain evidence="6">cv. Svevo</strain>
    </source>
</reference>
<evidence type="ECO:0008006" key="7">
    <source>
        <dbReference type="Google" id="ProtNLM"/>
    </source>
</evidence>
<dbReference type="Pfam" id="PF01165">
    <property type="entry name" value="Ribosomal_S21"/>
    <property type="match status" value="1"/>
</dbReference>
<dbReference type="AlphaFoldDB" id="A0A9R0W1M8"/>
<dbReference type="Proteomes" id="UP000324705">
    <property type="component" value="Chromosome 4A"/>
</dbReference>
<feature type="compositionally biased region" description="Basic residues" evidence="4">
    <location>
        <begin position="248"/>
        <end position="257"/>
    </location>
</feature>
<feature type="region of interest" description="Disordered" evidence="4">
    <location>
        <begin position="500"/>
        <end position="519"/>
    </location>
</feature>
<keyword evidence="2" id="KW-0689">Ribosomal protein</keyword>
<keyword evidence="3" id="KW-0687">Ribonucleoprotein</keyword>
<feature type="region of interest" description="Disordered" evidence="4">
    <location>
        <begin position="246"/>
        <end position="491"/>
    </location>
</feature>
<feature type="compositionally biased region" description="Basic and acidic residues" evidence="4">
    <location>
        <begin position="480"/>
        <end position="490"/>
    </location>
</feature>
<evidence type="ECO:0000256" key="4">
    <source>
        <dbReference type="SAM" id="MobiDB-lite"/>
    </source>
</evidence>
<accession>A0A9R0W1M8</accession>
<dbReference type="GO" id="GO:0005840">
    <property type="term" value="C:ribosome"/>
    <property type="evidence" value="ECO:0007669"/>
    <property type="project" value="UniProtKB-KW"/>
</dbReference>
<feature type="region of interest" description="Disordered" evidence="4">
    <location>
        <begin position="205"/>
        <end position="232"/>
    </location>
</feature>
<evidence type="ECO:0000313" key="5">
    <source>
        <dbReference type="EMBL" id="VAH95455.1"/>
    </source>
</evidence>
<dbReference type="Gramene" id="TRITD4Av1G196430.2">
    <property type="protein sequence ID" value="TRITD4Av1G196430.2"/>
    <property type="gene ID" value="TRITD4Av1G196430"/>
</dbReference>
<evidence type="ECO:0000256" key="3">
    <source>
        <dbReference type="ARBA" id="ARBA00023274"/>
    </source>
</evidence>
<organism evidence="5 6">
    <name type="scientific">Triticum turgidum subsp. durum</name>
    <name type="common">Durum wheat</name>
    <name type="synonym">Triticum durum</name>
    <dbReference type="NCBI Taxonomy" id="4567"/>
    <lineage>
        <taxon>Eukaryota</taxon>
        <taxon>Viridiplantae</taxon>
        <taxon>Streptophyta</taxon>
        <taxon>Embryophyta</taxon>
        <taxon>Tracheophyta</taxon>
        <taxon>Spermatophyta</taxon>
        <taxon>Magnoliopsida</taxon>
        <taxon>Liliopsida</taxon>
        <taxon>Poales</taxon>
        <taxon>Poaceae</taxon>
        <taxon>BOP clade</taxon>
        <taxon>Pooideae</taxon>
        <taxon>Triticodae</taxon>
        <taxon>Triticeae</taxon>
        <taxon>Triticinae</taxon>
        <taxon>Triticum</taxon>
    </lineage>
</organism>
<protein>
    <recommendedName>
        <fullName evidence="7">30S ribosomal protein S21</fullName>
    </recommendedName>
</protein>
<dbReference type="EMBL" id="LT934117">
    <property type="protein sequence ID" value="VAH95455.1"/>
    <property type="molecule type" value="Genomic_DNA"/>
</dbReference>
<dbReference type="GO" id="GO:0006412">
    <property type="term" value="P:translation"/>
    <property type="evidence" value="ECO:0007669"/>
    <property type="project" value="InterPro"/>
</dbReference>
<feature type="compositionally biased region" description="Polar residues" evidence="4">
    <location>
        <begin position="290"/>
        <end position="309"/>
    </location>
</feature>